<feature type="region of interest" description="Disordered" evidence="1">
    <location>
        <begin position="1"/>
        <end position="34"/>
    </location>
</feature>
<evidence type="ECO:0000259" key="2">
    <source>
        <dbReference type="PROSITE" id="PS50181"/>
    </source>
</evidence>
<gene>
    <name evidence="3" type="ORF">BXZ70DRAFT_1044650</name>
</gene>
<dbReference type="InterPro" id="IPR001810">
    <property type="entry name" value="F-box_dom"/>
</dbReference>
<sequence>MLKRKQTQDDGGPCARKPKTTLTTSRRRRPRGDLHMLPQMPLDIVYEVLSHVEPRELLMLSRTTKAFRDLLVRPSAKSLWRDAENNLEGLPERPSWIHEIAYAKLLFDAFCTICSLKRAHSVEWGILARVCLVCRKNRTCLISSSDIREHFPGLDLTVDWKCLLTNADVPSTVHAKRVLVSELEDAKQQWSNVPKDDSDMRQEFLGQRMQYVEDRKKFATGCESWERVYKDKCRIEGVLQKIRDTGLTEELESVPQTTIDNILLPHQWGNSRSTRNTNKAERTLLDLLTQKRIDKVYPIRYTSMCTVVDECLRIHRGIFPSYAEFACDIRIRKLLTEASDANLTLEEFRATLLPLTKVIADEWDGQIRVKINNMVRVVSQSDLACDDATELAIGMLTPPQVNALNRLTAFRYTFWDYTFTKVVFRVITACGMDPTSAREEEMDQSDVRLYCMHCATQMPGVLTVLTWRDAASHPYTTHPGEQINFTKEGGTWGRVPSEVCVAAKQLEANVRHDRSVAREMAKHWHCGLCSDWEPASRIATDIHLYSAHGVTFDAEYSGPHESSYFVPDAGFQDSLAGRGVHMVSREVTIDVATYYPLISSAMQLGHASFYSPLQTSESPSQTWAEDSIAGVNPYWDDLDPGIIVHPSKLNTAVMPLTFTPGTGGAVYFEGVQG</sequence>
<dbReference type="Pfam" id="PF00646">
    <property type="entry name" value="F-box"/>
    <property type="match status" value="1"/>
</dbReference>
<protein>
    <recommendedName>
        <fullName evidence="2">F-box domain-containing protein</fullName>
    </recommendedName>
</protein>
<dbReference type="AlphaFoldDB" id="A0A8K0XLG2"/>
<organism evidence="3 4">
    <name type="scientific">Cristinia sonorae</name>
    <dbReference type="NCBI Taxonomy" id="1940300"/>
    <lineage>
        <taxon>Eukaryota</taxon>
        <taxon>Fungi</taxon>
        <taxon>Dikarya</taxon>
        <taxon>Basidiomycota</taxon>
        <taxon>Agaricomycotina</taxon>
        <taxon>Agaricomycetes</taxon>
        <taxon>Agaricomycetidae</taxon>
        <taxon>Agaricales</taxon>
        <taxon>Pleurotineae</taxon>
        <taxon>Stephanosporaceae</taxon>
        <taxon>Cristinia</taxon>
    </lineage>
</organism>
<reference evidence="3" key="1">
    <citation type="journal article" date="2021" name="New Phytol.">
        <title>Evolutionary innovations through gain and loss of genes in the ectomycorrhizal Boletales.</title>
        <authorList>
            <person name="Wu G."/>
            <person name="Miyauchi S."/>
            <person name="Morin E."/>
            <person name="Kuo A."/>
            <person name="Drula E."/>
            <person name="Varga T."/>
            <person name="Kohler A."/>
            <person name="Feng B."/>
            <person name="Cao Y."/>
            <person name="Lipzen A."/>
            <person name="Daum C."/>
            <person name="Hundley H."/>
            <person name="Pangilinan J."/>
            <person name="Johnson J."/>
            <person name="Barry K."/>
            <person name="LaButti K."/>
            <person name="Ng V."/>
            <person name="Ahrendt S."/>
            <person name="Min B."/>
            <person name="Choi I.G."/>
            <person name="Park H."/>
            <person name="Plett J.M."/>
            <person name="Magnuson J."/>
            <person name="Spatafora J.W."/>
            <person name="Nagy L.G."/>
            <person name="Henrissat B."/>
            <person name="Grigoriev I.V."/>
            <person name="Yang Z.L."/>
            <person name="Xu J."/>
            <person name="Martin F.M."/>
        </authorList>
    </citation>
    <scope>NUCLEOTIDE SEQUENCE</scope>
    <source>
        <strain evidence="3">KKN 215</strain>
    </source>
</reference>
<dbReference type="PROSITE" id="PS50181">
    <property type="entry name" value="FBOX"/>
    <property type="match status" value="1"/>
</dbReference>
<name>A0A8K0XLG2_9AGAR</name>
<comment type="caution">
    <text evidence="3">The sequence shown here is derived from an EMBL/GenBank/DDBJ whole genome shotgun (WGS) entry which is preliminary data.</text>
</comment>
<evidence type="ECO:0000313" key="4">
    <source>
        <dbReference type="Proteomes" id="UP000813824"/>
    </source>
</evidence>
<keyword evidence="4" id="KW-1185">Reference proteome</keyword>
<feature type="domain" description="F-box" evidence="2">
    <location>
        <begin position="34"/>
        <end position="83"/>
    </location>
</feature>
<evidence type="ECO:0000313" key="3">
    <source>
        <dbReference type="EMBL" id="KAH8087884.1"/>
    </source>
</evidence>
<dbReference type="EMBL" id="JAEVFJ010000040">
    <property type="protein sequence ID" value="KAH8087884.1"/>
    <property type="molecule type" value="Genomic_DNA"/>
</dbReference>
<dbReference type="OrthoDB" id="2322499at2759"/>
<dbReference type="InterPro" id="IPR036047">
    <property type="entry name" value="F-box-like_dom_sf"/>
</dbReference>
<proteinExistence type="predicted"/>
<dbReference type="SUPFAM" id="SSF81383">
    <property type="entry name" value="F-box domain"/>
    <property type="match status" value="1"/>
</dbReference>
<accession>A0A8K0XLG2</accession>
<dbReference type="Proteomes" id="UP000813824">
    <property type="component" value="Unassembled WGS sequence"/>
</dbReference>
<evidence type="ECO:0000256" key="1">
    <source>
        <dbReference type="SAM" id="MobiDB-lite"/>
    </source>
</evidence>